<dbReference type="EMBL" id="CP012959">
    <property type="protein sequence ID" value="AMQ94863.1"/>
    <property type="molecule type" value="Genomic_DNA"/>
</dbReference>
<keyword evidence="1" id="KW-1133">Transmembrane helix</keyword>
<feature type="transmembrane region" description="Helical" evidence="1">
    <location>
        <begin position="88"/>
        <end position="109"/>
    </location>
</feature>
<evidence type="ECO:0000313" key="3">
    <source>
        <dbReference type="EMBL" id="PHO20728.1"/>
    </source>
</evidence>
<feature type="transmembrane region" description="Helical" evidence="1">
    <location>
        <begin position="159"/>
        <end position="178"/>
    </location>
</feature>
<keyword evidence="6" id="KW-1185">Reference proteome</keyword>
<evidence type="ECO:0000256" key="1">
    <source>
        <dbReference type="SAM" id="Phobius"/>
    </source>
</evidence>
<proteinExistence type="predicted"/>
<dbReference type="OrthoDB" id="6629833at2"/>
<feature type="transmembrane region" description="Helical" evidence="1">
    <location>
        <begin position="115"/>
        <end position="138"/>
    </location>
</feature>
<feature type="transmembrane region" description="Helical" evidence="1">
    <location>
        <begin position="57"/>
        <end position="76"/>
    </location>
</feature>
<evidence type="ECO:0000313" key="2">
    <source>
        <dbReference type="EMBL" id="AMQ94863.1"/>
    </source>
</evidence>
<organism evidence="4 7">
    <name type="scientific">Aggregatibacter actinomycetemcomitans</name>
    <name type="common">Actinobacillus actinomycetemcomitans</name>
    <name type="synonym">Haemophilus actinomycetemcomitans</name>
    <dbReference type="NCBI Taxonomy" id="714"/>
    <lineage>
        <taxon>Bacteria</taxon>
        <taxon>Pseudomonadati</taxon>
        <taxon>Pseudomonadota</taxon>
        <taxon>Gammaproteobacteria</taxon>
        <taxon>Pasteurellales</taxon>
        <taxon>Pasteurellaceae</taxon>
        <taxon>Aggregatibacter</taxon>
    </lineage>
</organism>
<dbReference type="Proteomes" id="UP000226080">
    <property type="component" value="Unassembled WGS sequence"/>
</dbReference>
<keyword evidence="1" id="KW-0472">Membrane</keyword>
<dbReference type="KEGG" id="aact:ACT75_10185"/>
<reference evidence="4 7" key="3">
    <citation type="submission" date="2019-08" db="EMBL/GenBank/DDBJ databases">
        <title>Whole genome sequencing of Aggregatibacter actinomycetemcomitans cultured from blood stream infections in Denmark reveals a novel phylogenetic lineage expressing serotype a membrane O polysaccharide.</title>
        <authorList>
            <person name="Nedergaard S."/>
            <person name="Kobel C.M."/>
            <person name="Nielsen M.B."/>
            <person name="Moeller R.T."/>
            <person name="Jensen A.B."/>
            <person name="Noerskov-Lauritsen N."/>
        </authorList>
    </citation>
    <scope>NUCLEOTIDE SEQUENCE [LARGE SCALE GENOMIC DNA]</scope>
    <source>
        <strain evidence="4 7">PN_563</strain>
    </source>
</reference>
<dbReference type="AlphaFoldDB" id="A0A5D0ELB2"/>
<evidence type="ECO:0000313" key="4">
    <source>
        <dbReference type="EMBL" id="TYA39404.1"/>
    </source>
</evidence>
<dbReference type="EMBL" id="PCGW01000008">
    <property type="protein sequence ID" value="PHO20728.1"/>
    <property type="molecule type" value="Genomic_DNA"/>
</dbReference>
<gene>
    <name evidence="2" type="ORF">ACT75_10185</name>
    <name evidence="3" type="ORF">CQR80_05660</name>
    <name evidence="4" type="ORF">FXB79_03630</name>
</gene>
<keyword evidence="1" id="KW-0812">Transmembrane</keyword>
<accession>A0A5D0ELB2</accession>
<evidence type="ECO:0000313" key="5">
    <source>
        <dbReference type="Proteomes" id="UP000072236"/>
    </source>
</evidence>
<name>A0A5D0ELB2_AGGAC</name>
<dbReference type="Proteomes" id="UP000072236">
    <property type="component" value="Chromosome"/>
</dbReference>
<protein>
    <submittedName>
        <fullName evidence="4">Uncharacterized protein</fullName>
    </submittedName>
</protein>
<dbReference type="EMBL" id="VSED01000006">
    <property type="protein sequence ID" value="TYA39404.1"/>
    <property type="molecule type" value="Genomic_DNA"/>
</dbReference>
<evidence type="ECO:0000313" key="7">
    <source>
        <dbReference type="Proteomes" id="UP000323012"/>
    </source>
</evidence>
<dbReference type="Proteomes" id="UP000323012">
    <property type="component" value="Unassembled WGS sequence"/>
</dbReference>
<reference evidence="3 6" key="2">
    <citation type="submission" date="2017-10" db="EMBL/GenBank/DDBJ databases">
        <title>Draft genome sequences of Aggregatibacter actinomycetemcomitans strains 310a and 310b.</title>
        <authorList>
            <person name="May A.C."/>
            <person name="Ohta H."/>
            <person name="Maeda H."/>
            <person name="Kokeguchi S."/>
            <person name="Cugini C."/>
        </authorList>
    </citation>
    <scope>NUCLEOTIDE SEQUENCE [LARGE SCALE GENOMIC DNA]</scope>
    <source>
        <strain evidence="3 6">310b</strain>
    </source>
</reference>
<evidence type="ECO:0000313" key="6">
    <source>
        <dbReference type="Proteomes" id="UP000226080"/>
    </source>
</evidence>
<sequence length="246" mass="28276">MFKTLSKLISSSISMAFLVVLGWSTAYAYGWGQSYFYGFPWWYVDVGTGNVARSFGYVIWVSIILLSTYLIGLFGLKKTQPYMTDACLSLLRTYILCTVFLIPGVIGYILTVGKISYLFILTYIIITFIVTLLFKHYIRKHISTISLNTTITFLYRNKSYVMLSTYCYFVICAFIVGYSRPHFKTVFDSLEIEGRAYYVLAKYSDTFILAKSIHSTNGNFYLYKIDPNSLCHVQVINMESIPKQPE</sequence>
<dbReference type="RefSeq" id="WP_005542409.1">
    <property type="nucleotide sequence ID" value="NZ_CP012959.1"/>
</dbReference>
<reference evidence="2 5" key="1">
    <citation type="submission" date="2015-10" db="EMBL/GenBank/DDBJ databases">
        <title>Tn-seq of a polymicrobial infection.</title>
        <authorList>
            <person name="Stacy A."/>
            <person name="Rumbaugh K.P."/>
            <person name="Whiteley M."/>
        </authorList>
    </citation>
    <scope>NUCLEOTIDE SEQUENCE [LARGE SCALE GENOMIC DNA]</scope>
    <source>
        <strain evidence="2 5">624</strain>
    </source>
</reference>